<evidence type="ECO:0000313" key="4">
    <source>
        <dbReference type="Proteomes" id="UP001589698"/>
    </source>
</evidence>
<comment type="similarity">
    <text evidence="1">Belongs to the short-chain dehydrogenases/reductases (SDR) family.</text>
</comment>
<dbReference type="InterPro" id="IPR036291">
    <property type="entry name" value="NAD(P)-bd_dom_sf"/>
</dbReference>
<evidence type="ECO:0000313" key="3">
    <source>
        <dbReference type="EMBL" id="MFC0220956.1"/>
    </source>
</evidence>
<sequence>MDLQLTDKVFLVTGGARGLGRATADVLVAEGARVVLSGRSQDSLDAAVADLDAVAGRRASVAVVADNADPGTPSRLLAVADETWGRLDGAMISVGGPPKGPVSAITDEQWVAAFESVFLGAVRLAREVGAALTDGGSLGLVLSSSVRSPLPEMAISNGLRPGLAMVAKTLADELGPRGVRVNGLLPGRIATDRVAELDATTGDPEGARRAAEATIPLGRYGEPEEFGRVAAFVLSPAASFLTGVMLPVDGGLLRTL</sequence>
<dbReference type="Pfam" id="PF13561">
    <property type="entry name" value="adh_short_C2"/>
    <property type="match status" value="1"/>
</dbReference>
<dbReference type="PANTHER" id="PTHR43943">
    <property type="entry name" value="DEHYDROGENASE/REDUCTASE (SDR FAMILY) MEMBER 4"/>
    <property type="match status" value="1"/>
</dbReference>
<name>A0ABV6DW48_9ACTN</name>
<dbReference type="PANTHER" id="PTHR43943:SF17">
    <property type="entry name" value="3-PHENYLPROPIONATE-DIHYDRODIOL_CINNAMIC ACID-DIHYDRODIOL DEHYDROGENASE"/>
    <property type="match status" value="1"/>
</dbReference>
<dbReference type="RefSeq" id="WP_378516670.1">
    <property type="nucleotide sequence ID" value="NZ_CBCSDI010000043.1"/>
</dbReference>
<protein>
    <submittedName>
        <fullName evidence="3">SDR family oxidoreductase</fullName>
    </submittedName>
</protein>
<dbReference type="SUPFAM" id="SSF51735">
    <property type="entry name" value="NAD(P)-binding Rossmann-fold domains"/>
    <property type="match status" value="1"/>
</dbReference>
<accession>A0ABV6DW48</accession>
<dbReference type="PRINTS" id="PR00081">
    <property type="entry name" value="GDHRDH"/>
</dbReference>
<comment type="caution">
    <text evidence="3">The sequence shown here is derived from an EMBL/GenBank/DDBJ whole genome shotgun (WGS) entry which is preliminary data.</text>
</comment>
<dbReference type="Gene3D" id="3.40.50.720">
    <property type="entry name" value="NAD(P)-binding Rossmann-like Domain"/>
    <property type="match status" value="1"/>
</dbReference>
<keyword evidence="2" id="KW-0560">Oxidoreductase</keyword>
<evidence type="ECO:0000256" key="2">
    <source>
        <dbReference type="ARBA" id="ARBA00023002"/>
    </source>
</evidence>
<proteinExistence type="inferred from homology"/>
<keyword evidence="4" id="KW-1185">Reference proteome</keyword>
<organism evidence="3 4">
    <name type="scientific">Nocardioides zeicaulis</name>
    <dbReference type="NCBI Taxonomy" id="1776857"/>
    <lineage>
        <taxon>Bacteria</taxon>
        <taxon>Bacillati</taxon>
        <taxon>Actinomycetota</taxon>
        <taxon>Actinomycetes</taxon>
        <taxon>Propionibacteriales</taxon>
        <taxon>Nocardioidaceae</taxon>
        <taxon>Nocardioides</taxon>
    </lineage>
</organism>
<dbReference type="Proteomes" id="UP001589698">
    <property type="component" value="Unassembled WGS sequence"/>
</dbReference>
<dbReference type="EMBL" id="JBHLXH010000001">
    <property type="protein sequence ID" value="MFC0220956.1"/>
    <property type="molecule type" value="Genomic_DNA"/>
</dbReference>
<gene>
    <name evidence="3" type="ORF">ACFFJG_00580</name>
</gene>
<reference evidence="3 4" key="1">
    <citation type="submission" date="2024-09" db="EMBL/GenBank/DDBJ databases">
        <authorList>
            <person name="Sun Q."/>
            <person name="Mori K."/>
        </authorList>
    </citation>
    <scope>NUCLEOTIDE SEQUENCE [LARGE SCALE GENOMIC DNA]</scope>
    <source>
        <strain evidence="3 4">CCM 8654</strain>
    </source>
</reference>
<evidence type="ECO:0000256" key="1">
    <source>
        <dbReference type="ARBA" id="ARBA00006484"/>
    </source>
</evidence>
<dbReference type="InterPro" id="IPR002347">
    <property type="entry name" value="SDR_fam"/>
</dbReference>